<evidence type="ECO:0000259" key="5">
    <source>
        <dbReference type="PROSITE" id="PS50195"/>
    </source>
</evidence>
<dbReference type="GO" id="GO:0008333">
    <property type="term" value="P:endosome to lysosome transport"/>
    <property type="evidence" value="ECO:0007669"/>
    <property type="project" value="TreeGrafter"/>
</dbReference>
<feature type="compositionally biased region" description="Polar residues" evidence="3">
    <location>
        <begin position="504"/>
        <end position="520"/>
    </location>
</feature>
<keyword evidence="2" id="KW-0963">Cytoplasm</keyword>
<organism evidence="6 7">
    <name type="scientific">Adineta steineri</name>
    <dbReference type="NCBI Taxonomy" id="433720"/>
    <lineage>
        <taxon>Eukaryota</taxon>
        <taxon>Metazoa</taxon>
        <taxon>Spiralia</taxon>
        <taxon>Gnathifera</taxon>
        <taxon>Rotifera</taxon>
        <taxon>Eurotatoria</taxon>
        <taxon>Bdelloidea</taxon>
        <taxon>Adinetida</taxon>
        <taxon>Adinetidae</taxon>
        <taxon>Adineta</taxon>
    </lineage>
</organism>
<protein>
    <recommendedName>
        <fullName evidence="8">PX domain-containing protein kinase-like protein</fullName>
    </recommendedName>
</protein>
<name>A0A813YG30_9BILA</name>
<proteinExistence type="predicted"/>
<evidence type="ECO:0000313" key="7">
    <source>
        <dbReference type="Proteomes" id="UP000663877"/>
    </source>
</evidence>
<feature type="region of interest" description="Disordered" evidence="3">
    <location>
        <begin position="462"/>
        <end position="483"/>
    </location>
</feature>
<evidence type="ECO:0000256" key="2">
    <source>
        <dbReference type="ARBA" id="ARBA00022490"/>
    </source>
</evidence>
<evidence type="ECO:0000256" key="1">
    <source>
        <dbReference type="ARBA" id="ARBA00004496"/>
    </source>
</evidence>
<dbReference type="GO" id="GO:0005769">
    <property type="term" value="C:early endosome"/>
    <property type="evidence" value="ECO:0007669"/>
    <property type="project" value="TreeGrafter"/>
</dbReference>
<dbReference type="EMBL" id="CAJNOI010000031">
    <property type="protein sequence ID" value="CAF0883836.1"/>
    <property type="molecule type" value="Genomic_DNA"/>
</dbReference>
<dbReference type="Proteomes" id="UP000663877">
    <property type="component" value="Unassembled WGS sequence"/>
</dbReference>
<evidence type="ECO:0000259" key="4">
    <source>
        <dbReference type="PROSITE" id="PS50011"/>
    </source>
</evidence>
<dbReference type="InterPro" id="IPR036871">
    <property type="entry name" value="PX_dom_sf"/>
</dbReference>
<evidence type="ECO:0008006" key="8">
    <source>
        <dbReference type="Google" id="ProtNLM"/>
    </source>
</evidence>
<reference evidence="6" key="1">
    <citation type="submission" date="2021-02" db="EMBL/GenBank/DDBJ databases">
        <authorList>
            <person name="Nowell W R."/>
        </authorList>
    </citation>
    <scope>NUCLEOTIDE SEQUENCE</scope>
</reference>
<comment type="caution">
    <text evidence="6">The sequence shown here is derived from an EMBL/GenBank/DDBJ whole genome shotgun (WGS) entry which is preliminary data.</text>
</comment>
<dbReference type="PROSITE" id="PS50011">
    <property type="entry name" value="PROTEIN_KINASE_DOM"/>
    <property type="match status" value="1"/>
</dbReference>
<dbReference type="SUPFAM" id="SSF56112">
    <property type="entry name" value="Protein kinase-like (PK-like)"/>
    <property type="match status" value="1"/>
</dbReference>
<dbReference type="GO" id="GO:0005524">
    <property type="term" value="F:ATP binding"/>
    <property type="evidence" value="ECO:0007669"/>
    <property type="project" value="InterPro"/>
</dbReference>
<dbReference type="SMART" id="SM00220">
    <property type="entry name" value="S_TKc"/>
    <property type="match status" value="1"/>
</dbReference>
<dbReference type="SUPFAM" id="SSF64268">
    <property type="entry name" value="PX domain"/>
    <property type="match status" value="1"/>
</dbReference>
<dbReference type="InterPro" id="IPR001683">
    <property type="entry name" value="PX_dom"/>
</dbReference>
<dbReference type="PANTHER" id="PTHR22999:SF40">
    <property type="entry name" value="PX DOMAIN-CONTAINING PROTEIN KINASE-LIKE PROTEIN"/>
    <property type="match status" value="1"/>
</dbReference>
<dbReference type="Pfam" id="PF00069">
    <property type="entry name" value="Pkinase"/>
    <property type="match status" value="1"/>
</dbReference>
<feature type="domain" description="PX" evidence="5">
    <location>
        <begin position="17"/>
        <end position="130"/>
    </location>
</feature>
<dbReference type="GO" id="GO:0004672">
    <property type="term" value="F:protein kinase activity"/>
    <property type="evidence" value="ECO:0007669"/>
    <property type="project" value="InterPro"/>
</dbReference>
<feature type="region of interest" description="Disordered" evidence="3">
    <location>
        <begin position="504"/>
        <end position="536"/>
    </location>
</feature>
<gene>
    <name evidence="6" type="ORF">BJG266_LOCUS9574</name>
</gene>
<evidence type="ECO:0000313" key="6">
    <source>
        <dbReference type="EMBL" id="CAF0883836.1"/>
    </source>
</evidence>
<dbReference type="AlphaFoldDB" id="A0A813YG30"/>
<dbReference type="GO" id="GO:0006622">
    <property type="term" value="P:protein targeting to lysosome"/>
    <property type="evidence" value="ECO:0007669"/>
    <property type="project" value="TreeGrafter"/>
</dbReference>
<feature type="compositionally biased region" description="Pro residues" evidence="3">
    <location>
        <begin position="522"/>
        <end position="531"/>
    </location>
</feature>
<dbReference type="InterPro" id="IPR011009">
    <property type="entry name" value="Kinase-like_dom_sf"/>
</dbReference>
<dbReference type="Pfam" id="PF00787">
    <property type="entry name" value="PX"/>
    <property type="match status" value="1"/>
</dbReference>
<dbReference type="Gene3D" id="1.10.510.10">
    <property type="entry name" value="Transferase(Phosphotransferase) domain 1"/>
    <property type="match status" value="1"/>
</dbReference>
<dbReference type="PANTHER" id="PTHR22999">
    <property type="entry name" value="PX SERINE/THREONINE KINASE PXK"/>
    <property type="match status" value="1"/>
</dbReference>
<feature type="domain" description="Protein kinase" evidence="4">
    <location>
        <begin position="77"/>
        <end position="453"/>
    </location>
</feature>
<comment type="subcellular location">
    <subcellularLocation>
        <location evidence="1">Cytoplasm</location>
    </subcellularLocation>
</comment>
<evidence type="ECO:0000256" key="3">
    <source>
        <dbReference type="SAM" id="MobiDB-lite"/>
    </source>
</evidence>
<dbReference type="InterPro" id="IPR000719">
    <property type="entry name" value="Prot_kinase_dom"/>
</dbReference>
<sequence>MARLIVPQRLSNVQSSIDATLPMTCTIESSYVVDGHGEYSIRVTRMSNDPLTSWIITKRYREFVDLNNILKDCGFDFELPKKKFLGNTDQIFMSERQKGLQAYLNKLVEHVELCNSLIVHRFLDPHNHRTNYPESALQHVSMFIRSMNNTYQIIEPLFHFGWRYDKNYFLASKIGSPKDERYLVIWCHYGLDKALVEKDISNCLRLIKSITHPLIIPIEDFYANESGTLTVCRFYNRGSLKDYIHRTKPANGIYWKRYGPISAKRRCDLNQIKTIGRQILEGLYFLYENNLVYGHLHSGNILIDFEESQTIKFLDLTNVITGVSSKYRYYLSNLKHIHTFEQCDIYSFGRLLYELSTGEECPSSLCTEFPHVVPVPVQQILSKIFISSGDLPTIGQLLNEPFFQATISNGLERFQMRLNPKVKEIFELINQKAQERLEDDRIKIKNAQRHSKIANHLMSDEEKLKRRRERQAKKQMENSLNSLNISKNLQQSITIDPLPTVKSTLSNDTADTSRVVSQPATPLLPPPPPSSPLVTVNDDRNELLSSIADFTFSKLKKTKTNDRSAPKIN</sequence>
<dbReference type="GO" id="GO:0005770">
    <property type="term" value="C:late endosome"/>
    <property type="evidence" value="ECO:0007669"/>
    <property type="project" value="TreeGrafter"/>
</dbReference>
<accession>A0A813YG30</accession>
<dbReference type="Gene3D" id="3.30.1520.10">
    <property type="entry name" value="Phox-like domain"/>
    <property type="match status" value="1"/>
</dbReference>
<dbReference type="InterPro" id="IPR051837">
    <property type="entry name" value="SortingNexin/PXDomain-PKLike"/>
</dbReference>
<dbReference type="GO" id="GO:0043271">
    <property type="term" value="P:negative regulation of monoatomic ion transport"/>
    <property type="evidence" value="ECO:0007669"/>
    <property type="project" value="TreeGrafter"/>
</dbReference>
<dbReference type="PROSITE" id="PS50195">
    <property type="entry name" value="PX"/>
    <property type="match status" value="1"/>
</dbReference>
<dbReference type="SMART" id="SM00312">
    <property type="entry name" value="PX"/>
    <property type="match status" value="1"/>
</dbReference>
<dbReference type="GO" id="GO:0035091">
    <property type="term" value="F:phosphatidylinositol binding"/>
    <property type="evidence" value="ECO:0007669"/>
    <property type="project" value="InterPro"/>
</dbReference>
<dbReference type="GO" id="GO:0005886">
    <property type="term" value="C:plasma membrane"/>
    <property type="evidence" value="ECO:0007669"/>
    <property type="project" value="TreeGrafter"/>
</dbReference>
<dbReference type="GO" id="GO:0045022">
    <property type="term" value="P:early endosome to late endosome transport"/>
    <property type="evidence" value="ECO:0007669"/>
    <property type="project" value="TreeGrafter"/>
</dbReference>